<sequence>MATCRIQRLRGGWRRCATHSLRTVFLAVCFTAYLNIMPAQATNVSPALGVMYQPLNRDAELGGYGWNYLFQQIAHSPVDFGVVQWLQYGSETFTQPAPWLEEALTIWQRHMPLWLGLHTDPDYFNQMAAGEAAQGKFFAAYLRKLNGVVARWQSWVNEHEKSVLGWYVPLELSDAYFNTASQRQQLHEFLHQLKQRMGKRKLAISVFMSGELPADEFGAWLNELQELGYQVWLQDGAGTRALSETQRKDYFAHINCDVVMINEAFRQTNEQPFDARPARPEELERAVAQQPKCHQQILFSLRYLPETAGLLYLTDVNAQPTR</sequence>
<dbReference type="Proteomes" id="UP000287198">
    <property type="component" value="Unassembled WGS sequence"/>
</dbReference>
<evidence type="ECO:0000259" key="1">
    <source>
        <dbReference type="Pfam" id="PF14488"/>
    </source>
</evidence>
<name>A0A432XVG2_9GAMM</name>
<dbReference type="Pfam" id="PF14488">
    <property type="entry name" value="DUF4434"/>
    <property type="match status" value="1"/>
</dbReference>
<dbReference type="Gene3D" id="3.20.20.80">
    <property type="entry name" value="Glycosidases"/>
    <property type="match status" value="1"/>
</dbReference>
<comment type="caution">
    <text evidence="2">The sequence shown here is derived from an EMBL/GenBank/DDBJ whole genome shotgun (WGS) entry which is preliminary data.</text>
</comment>
<evidence type="ECO:0000313" key="3">
    <source>
        <dbReference type="Proteomes" id="UP000287198"/>
    </source>
</evidence>
<evidence type="ECO:0000313" key="2">
    <source>
        <dbReference type="EMBL" id="RUO52728.1"/>
    </source>
</evidence>
<proteinExistence type="predicted"/>
<feature type="domain" description="DUF4434" evidence="1">
    <location>
        <begin position="49"/>
        <end position="295"/>
    </location>
</feature>
<keyword evidence="3" id="KW-1185">Reference proteome</keyword>
<dbReference type="InterPro" id="IPR027849">
    <property type="entry name" value="DUF4434"/>
</dbReference>
<dbReference type="AlphaFoldDB" id="A0A432XVG2"/>
<accession>A0A432XVG2</accession>
<organism evidence="2 3">
    <name type="scientific">Pseudidiomarina halophila</name>
    <dbReference type="NCBI Taxonomy" id="1449799"/>
    <lineage>
        <taxon>Bacteria</taxon>
        <taxon>Pseudomonadati</taxon>
        <taxon>Pseudomonadota</taxon>
        <taxon>Gammaproteobacteria</taxon>
        <taxon>Alteromonadales</taxon>
        <taxon>Idiomarinaceae</taxon>
        <taxon>Pseudidiomarina</taxon>
    </lineage>
</organism>
<reference evidence="3" key="1">
    <citation type="journal article" date="2018" name="Front. Microbiol.">
        <title>Genome-Based Analysis Reveals the Taxonomy and Diversity of the Family Idiomarinaceae.</title>
        <authorList>
            <person name="Liu Y."/>
            <person name="Lai Q."/>
            <person name="Shao Z."/>
        </authorList>
    </citation>
    <scope>NUCLEOTIDE SEQUENCE [LARGE SCALE GENOMIC DNA]</scope>
    <source>
        <strain evidence="3">BH195</strain>
    </source>
</reference>
<gene>
    <name evidence="2" type="ORF">CWI69_06720</name>
</gene>
<dbReference type="EMBL" id="PIPW01000002">
    <property type="protein sequence ID" value="RUO52728.1"/>
    <property type="molecule type" value="Genomic_DNA"/>
</dbReference>
<protein>
    <recommendedName>
        <fullName evidence="1">DUF4434 domain-containing protein</fullName>
    </recommendedName>
</protein>